<gene>
    <name evidence="1" type="ORF">BC643_0201</name>
</gene>
<dbReference type="Proteomes" id="UP000283387">
    <property type="component" value="Unassembled WGS sequence"/>
</dbReference>
<comment type="caution">
    <text evidence="1">The sequence shown here is derived from an EMBL/GenBank/DDBJ whole genome shotgun (WGS) entry which is preliminary data.</text>
</comment>
<name>A0A419W305_9BACT</name>
<keyword evidence="2" id="KW-1185">Reference proteome</keyword>
<proteinExistence type="predicted"/>
<dbReference type="RefSeq" id="WP_120271315.1">
    <property type="nucleotide sequence ID" value="NZ_RAPN01000001.1"/>
</dbReference>
<reference evidence="1 2" key="1">
    <citation type="submission" date="2018-09" db="EMBL/GenBank/DDBJ databases">
        <title>Genomic Encyclopedia of Archaeal and Bacterial Type Strains, Phase II (KMG-II): from individual species to whole genera.</title>
        <authorList>
            <person name="Goeker M."/>
        </authorList>
    </citation>
    <scope>NUCLEOTIDE SEQUENCE [LARGE SCALE GENOMIC DNA]</scope>
    <source>
        <strain evidence="1 2">DSM 27148</strain>
    </source>
</reference>
<evidence type="ECO:0000313" key="1">
    <source>
        <dbReference type="EMBL" id="RKD89867.1"/>
    </source>
</evidence>
<accession>A0A419W305</accession>
<sequence length="303" mass="34704">MKLNFRSVFTKHLIAAVALGLILILPSFVPTGKENLTVEQISYTSGSEELAFFQVRNAKGVPVYYYRDIDQYPCNDSVCARMVLRLYWDIWGNFLKIGLADGQQLTKIGHQPFTDKDYERLHRLLNDPKCNLQYYKMDDLTDKESEHAYYNVDAVSAATVVNFTFDSVKGAVKTCYTLWKIVHGDIVAQIRKETAADLNEMMGNENLKKLVMLVETEKVGDDTLDSLNAELDLQQEAGFFSLIELNRKNPSSSKEFMEQLSLSFTQSGSVKEVASYNYLLLEKYMKKSVRNYELSLDYFESEL</sequence>
<protein>
    <submittedName>
        <fullName evidence="1">Uncharacterized protein</fullName>
    </submittedName>
</protein>
<dbReference type="OrthoDB" id="6400902at2"/>
<dbReference type="EMBL" id="RAPN01000001">
    <property type="protein sequence ID" value="RKD89867.1"/>
    <property type="molecule type" value="Genomic_DNA"/>
</dbReference>
<evidence type="ECO:0000313" key="2">
    <source>
        <dbReference type="Proteomes" id="UP000283387"/>
    </source>
</evidence>
<organism evidence="1 2">
    <name type="scientific">Mangrovibacterium diazotrophicum</name>
    <dbReference type="NCBI Taxonomy" id="1261403"/>
    <lineage>
        <taxon>Bacteria</taxon>
        <taxon>Pseudomonadati</taxon>
        <taxon>Bacteroidota</taxon>
        <taxon>Bacteroidia</taxon>
        <taxon>Marinilabiliales</taxon>
        <taxon>Prolixibacteraceae</taxon>
        <taxon>Mangrovibacterium</taxon>
    </lineage>
</organism>
<dbReference type="AlphaFoldDB" id="A0A419W305"/>